<evidence type="ECO:0000256" key="2">
    <source>
        <dbReference type="ARBA" id="ARBA00005904"/>
    </source>
</evidence>
<dbReference type="GO" id="GO:0042273">
    <property type="term" value="P:ribosomal large subunit biogenesis"/>
    <property type="evidence" value="ECO:0007669"/>
    <property type="project" value="TreeGrafter"/>
</dbReference>
<dbReference type="GO" id="GO:0003677">
    <property type="term" value="F:DNA binding"/>
    <property type="evidence" value="ECO:0007669"/>
    <property type="project" value="TreeGrafter"/>
</dbReference>
<dbReference type="GO" id="GO:0003723">
    <property type="term" value="F:RNA binding"/>
    <property type="evidence" value="ECO:0007669"/>
    <property type="project" value="TreeGrafter"/>
</dbReference>
<feature type="region of interest" description="Disordered" evidence="4">
    <location>
        <begin position="103"/>
        <end position="126"/>
    </location>
</feature>
<comment type="similarity">
    <text evidence="2">Belongs to the SURF6 family.</text>
</comment>
<dbReference type="GO" id="GO:0042274">
    <property type="term" value="P:ribosomal small subunit biogenesis"/>
    <property type="evidence" value="ECO:0007669"/>
    <property type="project" value="TreeGrafter"/>
</dbReference>
<dbReference type="EMBL" id="JABSTV010001254">
    <property type="protein sequence ID" value="KAH7939521.1"/>
    <property type="molecule type" value="Genomic_DNA"/>
</dbReference>
<evidence type="ECO:0000259" key="6">
    <source>
        <dbReference type="Pfam" id="PF04935"/>
    </source>
</evidence>
<evidence type="ECO:0000256" key="3">
    <source>
        <dbReference type="ARBA" id="ARBA00023242"/>
    </source>
</evidence>
<keyword evidence="5" id="KW-0732">Signal</keyword>
<feature type="signal peptide" evidence="5">
    <location>
        <begin position="1"/>
        <end position="25"/>
    </location>
</feature>
<protein>
    <recommendedName>
        <fullName evidence="6">Ribosomal RNA-processing protein 14/surfeit locus protein 6 C-terminal domain-containing protein</fullName>
    </recommendedName>
</protein>
<dbReference type="Proteomes" id="UP000821837">
    <property type="component" value="Chromosome 8"/>
</dbReference>
<dbReference type="InterPro" id="IPR007019">
    <property type="entry name" value="SURF6"/>
</dbReference>
<evidence type="ECO:0000313" key="8">
    <source>
        <dbReference type="Proteomes" id="UP000821837"/>
    </source>
</evidence>
<evidence type="ECO:0000256" key="1">
    <source>
        <dbReference type="ARBA" id="ARBA00004123"/>
    </source>
</evidence>
<evidence type="ECO:0000256" key="4">
    <source>
        <dbReference type="SAM" id="MobiDB-lite"/>
    </source>
</evidence>
<reference evidence="7" key="2">
    <citation type="submission" date="2021-09" db="EMBL/GenBank/DDBJ databases">
        <authorList>
            <person name="Jia N."/>
            <person name="Wang J."/>
            <person name="Shi W."/>
            <person name="Du L."/>
            <person name="Sun Y."/>
            <person name="Zhan W."/>
            <person name="Jiang J."/>
            <person name="Wang Q."/>
            <person name="Zhang B."/>
            <person name="Ji P."/>
            <person name="Sakyi L.B."/>
            <person name="Cui X."/>
            <person name="Yuan T."/>
            <person name="Jiang B."/>
            <person name="Yang W."/>
            <person name="Lam T.T.-Y."/>
            <person name="Chang Q."/>
            <person name="Ding S."/>
            <person name="Wang X."/>
            <person name="Zhu J."/>
            <person name="Ruan X."/>
            <person name="Zhao L."/>
            <person name="Wei J."/>
            <person name="Que T."/>
            <person name="Du C."/>
            <person name="Cheng J."/>
            <person name="Dai P."/>
            <person name="Han X."/>
            <person name="Huang E."/>
            <person name="Gao Y."/>
            <person name="Liu J."/>
            <person name="Shao H."/>
            <person name="Ye R."/>
            <person name="Li L."/>
            <person name="Wei W."/>
            <person name="Wang X."/>
            <person name="Wang C."/>
            <person name="Huo Q."/>
            <person name="Li W."/>
            <person name="Guo W."/>
            <person name="Chen H."/>
            <person name="Chen S."/>
            <person name="Zhou L."/>
            <person name="Zhou L."/>
            <person name="Ni X."/>
            <person name="Tian J."/>
            <person name="Zhou Y."/>
            <person name="Sheng Y."/>
            <person name="Liu T."/>
            <person name="Pan Y."/>
            <person name="Xia L."/>
            <person name="Li J."/>
            <person name="Zhao F."/>
            <person name="Cao W."/>
        </authorList>
    </citation>
    <scope>NUCLEOTIDE SEQUENCE</scope>
    <source>
        <strain evidence="7">Rsan-2018</strain>
        <tissue evidence="7">Larvae</tissue>
    </source>
</reference>
<dbReference type="GO" id="GO:0005730">
    <property type="term" value="C:nucleolus"/>
    <property type="evidence" value="ECO:0007669"/>
    <property type="project" value="TreeGrafter"/>
</dbReference>
<dbReference type="InterPro" id="IPR029190">
    <property type="entry name" value="Rrp14/SURF6_C"/>
</dbReference>
<gene>
    <name evidence="7" type="ORF">HPB52_013482</name>
</gene>
<proteinExistence type="inferred from homology"/>
<evidence type="ECO:0000256" key="5">
    <source>
        <dbReference type="SAM" id="SignalP"/>
    </source>
</evidence>
<keyword evidence="3" id="KW-0539">Nucleus</keyword>
<keyword evidence="8" id="KW-1185">Reference proteome</keyword>
<dbReference type="PANTHER" id="PTHR14369">
    <property type="entry name" value="SURFEIT LOCUS PROTEIN 6"/>
    <property type="match status" value="1"/>
</dbReference>
<sequence length="185" mass="21556">MPRQACTRLHWIMPVLCLSSDSSSATRMRLTEVRDGQEVEKKVVRELEEKVEKMKNLEEYVPGCGKGAQKKRNRHRALDRAEGIKVRDGSVLLKASLKRCEKRRQQRRKKWDSRTQRVKQRQMECQQKRWDNIKARKQAKLQTEASQQEGPHCSRILGRYECFGGCKAEPSEGIVEEDSYVKVSP</sequence>
<dbReference type="PANTHER" id="PTHR14369:SF0">
    <property type="entry name" value="SURFEIT LOCUS PROTEIN 6"/>
    <property type="match status" value="1"/>
</dbReference>
<feature type="domain" description="Ribosomal RNA-processing protein 14/surfeit locus protein 6 C-terminal" evidence="6">
    <location>
        <begin position="39"/>
        <end position="142"/>
    </location>
</feature>
<comment type="subcellular location">
    <subcellularLocation>
        <location evidence="1">Nucleus</location>
    </subcellularLocation>
</comment>
<dbReference type="VEuPathDB" id="VectorBase:RSAN_034365"/>
<name>A0A9D4PEL2_RHISA</name>
<dbReference type="AlphaFoldDB" id="A0A9D4PEL2"/>
<organism evidence="7 8">
    <name type="scientific">Rhipicephalus sanguineus</name>
    <name type="common">Brown dog tick</name>
    <name type="synonym">Ixodes sanguineus</name>
    <dbReference type="NCBI Taxonomy" id="34632"/>
    <lineage>
        <taxon>Eukaryota</taxon>
        <taxon>Metazoa</taxon>
        <taxon>Ecdysozoa</taxon>
        <taxon>Arthropoda</taxon>
        <taxon>Chelicerata</taxon>
        <taxon>Arachnida</taxon>
        <taxon>Acari</taxon>
        <taxon>Parasitiformes</taxon>
        <taxon>Ixodida</taxon>
        <taxon>Ixodoidea</taxon>
        <taxon>Ixodidae</taxon>
        <taxon>Rhipicephalinae</taxon>
        <taxon>Rhipicephalus</taxon>
        <taxon>Rhipicephalus</taxon>
    </lineage>
</organism>
<comment type="caution">
    <text evidence="7">The sequence shown here is derived from an EMBL/GenBank/DDBJ whole genome shotgun (WGS) entry which is preliminary data.</text>
</comment>
<accession>A0A9D4PEL2</accession>
<dbReference type="Pfam" id="PF04935">
    <property type="entry name" value="SURF6"/>
    <property type="match status" value="1"/>
</dbReference>
<evidence type="ECO:0000313" key="7">
    <source>
        <dbReference type="EMBL" id="KAH7939521.1"/>
    </source>
</evidence>
<reference evidence="7" key="1">
    <citation type="journal article" date="2020" name="Cell">
        <title>Large-Scale Comparative Analyses of Tick Genomes Elucidate Their Genetic Diversity and Vector Capacities.</title>
        <authorList>
            <consortium name="Tick Genome and Microbiome Consortium (TIGMIC)"/>
            <person name="Jia N."/>
            <person name="Wang J."/>
            <person name="Shi W."/>
            <person name="Du L."/>
            <person name="Sun Y."/>
            <person name="Zhan W."/>
            <person name="Jiang J.F."/>
            <person name="Wang Q."/>
            <person name="Zhang B."/>
            <person name="Ji P."/>
            <person name="Bell-Sakyi L."/>
            <person name="Cui X.M."/>
            <person name="Yuan T.T."/>
            <person name="Jiang B.G."/>
            <person name="Yang W.F."/>
            <person name="Lam T.T."/>
            <person name="Chang Q.C."/>
            <person name="Ding S.J."/>
            <person name="Wang X.J."/>
            <person name="Zhu J.G."/>
            <person name="Ruan X.D."/>
            <person name="Zhao L."/>
            <person name="Wei J.T."/>
            <person name="Ye R.Z."/>
            <person name="Que T.C."/>
            <person name="Du C.H."/>
            <person name="Zhou Y.H."/>
            <person name="Cheng J.X."/>
            <person name="Dai P.F."/>
            <person name="Guo W.B."/>
            <person name="Han X.H."/>
            <person name="Huang E.J."/>
            <person name="Li L.F."/>
            <person name="Wei W."/>
            <person name="Gao Y.C."/>
            <person name="Liu J.Z."/>
            <person name="Shao H.Z."/>
            <person name="Wang X."/>
            <person name="Wang C.C."/>
            <person name="Yang T.C."/>
            <person name="Huo Q.B."/>
            <person name="Li W."/>
            <person name="Chen H.Y."/>
            <person name="Chen S.E."/>
            <person name="Zhou L.G."/>
            <person name="Ni X.B."/>
            <person name="Tian J.H."/>
            <person name="Sheng Y."/>
            <person name="Liu T."/>
            <person name="Pan Y.S."/>
            <person name="Xia L.Y."/>
            <person name="Li J."/>
            <person name="Zhao F."/>
            <person name="Cao W.C."/>
        </authorList>
    </citation>
    <scope>NUCLEOTIDE SEQUENCE</scope>
    <source>
        <strain evidence="7">Rsan-2018</strain>
    </source>
</reference>
<feature type="chain" id="PRO_5039359277" description="Ribosomal RNA-processing protein 14/surfeit locus protein 6 C-terminal domain-containing protein" evidence="5">
    <location>
        <begin position="26"/>
        <end position="185"/>
    </location>
</feature>
<feature type="compositionally biased region" description="Basic residues" evidence="4">
    <location>
        <begin position="103"/>
        <end position="120"/>
    </location>
</feature>